<dbReference type="OrthoDB" id="6418787at2759"/>
<dbReference type="Pfam" id="PF00651">
    <property type="entry name" value="BTB"/>
    <property type="match status" value="1"/>
</dbReference>
<keyword evidence="4" id="KW-1185">Reference proteome</keyword>
<name>A0A9J6CML2_POLVA</name>
<dbReference type="PROSITE" id="PS50097">
    <property type="entry name" value="BTB"/>
    <property type="match status" value="1"/>
</dbReference>
<evidence type="ECO:0000256" key="1">
    <source>
        <dbReference type="SAM" id="MobiDB-lite"/>
    </source>
</evidence>
<feature type="compositionally biased region" description="Low complexity" evidence="1">
    <location>
        <begin position="1"/>
        <end position="18"/>
    </location>
</feature>
<dbReference type="SUPFAM" id="SSF54695">
    <property type="entry name" value="POZ domain"/>
    <property type="match status" value="1"/>
</dbReference>
<evidence type="ECO:0000313" key="3">
    <source>
        <dbReference type="EMBL" id="KAG5683172.1"/>
    </source>
</evidence>
<dbReference type="AlphaFoldDB" id="A0A9J6CML2"/>
<dbReference type="SMART" id="SM00225">
    <property type="entry name" value="BTB"/>
    <property type="match status" value="1"/>
</dbReference>
<feature type="domain" description="BTB" evidence="2">
    <location>
        <begin position="257"/>
        <end position="325"/>
    </location>
</feature>
<dbReference type="PANTHER" id="PTHR24413">
    <property type="entry name" value="SPECKLE-TYPE POZ PROTEIN"/>
    <property type="match status" value="1"/>
</dbReference>
<reference evidence="3" key="1">
    <citation type="submission" date="2021-03" db="EMBL/GenBank/DDBJ databases">
        <title>Chromosome level genome of the anhydrobiotic midge Polypedilum vanderplanki.</title>
        <authorList>
            <person name="Yoshida Y."/>
            <person name="Kikawada T."/>
            <person name="Gusev O."/>
        </authorList>
    </citation>
    <scope>NUCLEOTIDE SEQUENCE</scope>
    <source>
        <strain evidence="3">NIAS01</strain>
        <tissue evidence="3">Whole body or cell culture</tissue>
    </source>
</reference>
<dbReference type="CDD" id="cd18186">
    <property type="entry name" value="BTB_POZ_ZBTB_KLHL-like"/>
    <property type="match status" value="1"/>
</dbReference>
<feature type="region of interest" description="Disordered" evidence="1">
    <location>
        <begin position="428"/>
        <end position="448"/>
    </location>
</feature>
<accession>A0A9J6CML2</accession>
<comment type="caution">
    <text evidence="3">The sequence shown here is derived from an EMBL/GenBank/DDBJ whole genome shotgun (WGS) entry which is preliminary data.</text>
</comment>
<dbReference type="Gene3D" id="1.25.40.420">
    <property type="match status" value="1"/>
</dbReference>
<evidence type="ECO:0000259" key="2">
    <source>
        <dbReference type="PROSITE" id="PS50097"/>
    </source>
</evidence>
<protein>
    <recommendedName>
        <fullName evidence="2">BTB domain-containing protein</fullName>
    </recommendedName>
</protein>
<dbReference type="Proteomes" id="UP001107558">
    <property type="component" value="Chromosome 1"/>
</dbReference>
<organism evidence="3 4">
    <name type="scientific">Polypedilum vanderplanki</name>
    <name type="common">Sleeping chironomid midge</name>
    <dbReference type="NCBI Taxonomy" id="319348"/>
    <lineage>
        <taxon>Eukaryota</taxon>
        <taxon>Metazoa</taxon>
        <taxon>Ecdysozoa</taxon>
        <taxon>Arthropoda</taxon>
        <taxon>Hexapoda</taxon>
        <taxon>Insecta</taxon>
        <taxon>Pterygota</taxon>
        <taxon>Neoptera</taxon>
        <taxon>Endopterygota</taxon>
        <taxon>Diptera</taxon>
        <taxon>Nematocera</taxon>
        <taxon>Chironomoidea</taxon>
        <taxon>Chironomidae</taxon>
        <taxon>Chironominae</taxon>
        <taxon>Polypedilum</taxon>
        <taxon>Polypedilum</taxon>
    </lineage>
</organism>
<dbReference type="InterPro" id="IPR000210">
    <property type="entry name" value="BTB/POZ_dom"/>
</dbReference>
<dbReference type="EMBL" id="JADBJN010000001">
    <property type="protein sequence ID" value="KAG5683172.1"/>
    <property type="molecule type" value="Genomic_DNA"/>
</dbReference>
<dbReference type="InterPro" id="IPR011333">
    <property type="entry name" value="SKP1/BTB/POZ_sf"/>
</dbReference>
<proteinExistence type="predicted"/>
<dbReference type="Gene3D" id="3.30.710.10">
    <property type="entry name" value="Potassium Channel Kv1.1, Chain A"/>
    <property type="match status" value="1"/>
</dbReference>
<sequence>MGNIQSDNNDSSDSSSVSTAPSILTPDFNSDLNRFIDFMHNHHCKHDLECFSKCNSNCDCESCKSIKRETIFEEYTMYRKIGLKIENYSKLREIIAFNNNNFDDDDEDNFVNEYFFKEFSMPMCMHKGIDITLTLEHDGCLTISAEISQESSDSQNLSKELCICDFQCIPYKEKLRNSLPDCIDKMECVAILDENKTQTIEHDDYNYEYESWKLTDIEEEFNESDDIYLMIKFDCTFLITRNIVILYEDFLKKDMFNDISIICADNITVRANSIILSKYSPVFKVMLKGSMKETQTKEIKIDDIDSITMQEFINFLYTGKVKKIEDMLESLIYVAEKYDAKDLKSICLYQLHKKLSKETLWNTLKIADMYNAELLFFECIGFLFYSFSEVEDEEGYKNLNQHLKDKIIAQKESVFKELFFIYEPLNEDEEELPETQVEQKSSESKEEQ</sequence>
<gene>
    <name evidence="3" type="ORF">PVAND_012469</name>
</gene>
<feature type="region of interest" description="Disordered" evidence="1">
    <location>
        <begin position="1"/>
        <end position="20"/>
    </location>
</feature>
<evidence type="ECO:0000313" key="4">
    <source>
        <dbReference type="Proteomes" id="UP001107558"/>
    </source>
</evidence>